<dbReference type="EMBL" id="CP011110">
    <property type="protein sequence ID" value="AKA23603.1"/>
    <property type="molecule type" value="Genomic_DNA"/>
</dbReference>
<dbReference type="Proteomes" id="UP000032748">
    <property type="component" value="Chromosome"/>
</dbReference>
<reference evidence="1 2" key="1">
    <citation type="journal article" date="2015" name="Mol. Plant Microbe Interact.">
        <title>Comparative Genomic Analysis of Pseudomonas chlororaphis PCL1606 Reveals New Insight into Antifungal Compounds Involved in Biocontrol.</title>
        <authorList>
            <person name="Calderon C.E."/>
            <person name="Ramos C."/>
            <person name="de Vicente A."/>
            <person name="Cazorla F.M."/>
        </authorList>
    </citation>
    <scope>NUCLEOTIDE SEQUENCE [LARGE SCALE GENOMIC DNA]</scope>
    <source>
        <strain evidence="1 2">PCL1606</strain>
    </source>
</reference>
<evidence type="ECO:0000313" key="1">
    <source>
        <dbReference type="EMBL" id="AKA23603.1"/>
    </source>
</evidence>
<evidence type="ECO:0000313" key="2">
    <source>
        <dbReference type="Proteomes" id="UP000032748"/>
    </source>
</evidence>
<dbReference type="PATRIC" id="fig|587753.10.peg.2148"/>
<name>A0A0D5XWY3_9PSED</name>
<accession>A0A0D5XWY3</accession>
<dbReference type="AlphaFoldDB" id="A0A0D5XWY3"/>
<sequence length="478" mass="52300">MVLSQAFYSRIRAVEALRSLGAGNSVEPEVLRAISAELDEASLRYGRAINGTTYSALAGLLRLIASLAEWREGVLAASDGVERFLRSAFERYRMWQNEYGEQVAAQSLVKAAESLPRVRSLSDFEDLCVAIAAVPLPVGVFSQGARSMPQFVDEQTPPPLPAELSVAFLKFQIDGQAAGSIHHLTPLVLHDLEIEVRVSRWPESAVTMRLSPISTELRTSYDLSEFVFDKPAGEPPYTLFQRGRAALQLAQGMNARPYEFKYSAAFEPISSEQPVAIVGHRTLLIEGLDVRSNPITGYPKVDEKILSIRDFLRRNGLVNSIELSDVLEVLKVLGGVAGRAIQDAEFDGVWSEAQFQDAIRKELRRNPQIGSDLDEHPKASGGITDLSYRGIVIELKSLPAGVKVIEDCQAYVEQTASYAVSKEKRVAVLCVLDCRTKTAAPWPAGEGIAILKSQPPANVSVITIVVQGNITRPSKLSK</sequence>
<gene>
    <name evidence="1" type="ORF">PCL1606_21500</name>
</gene>
<organism evidence="1 2">
    <name type="scientific">Pseudomonas chlororaphis</name>
    <dbReference type="NCBI Taxonomy" id="587753"/>
    <lineage>
        <taxon>Bacteria</taxon>
        <taxon>Pseudomonadati</taxon>
        <taxon>Pseudomonadota</taxon>
        <taxon>Gammaproteobacteria</taxon>
        <taxon>Pseudomonadales</taxon>
        <taxon>Pseudomonadaceae</taxon>
        <taxon>Pseudomonas</taxon>
    </lineage>
</organism>
<dbReference type="KEGG" id="pcz:PCL1606_21500"/>
<protein>
    <submittedName>
        <fullName evidence="1">Uncharacterized protein</fullName>
    </submittedName>
</protein>
<proteinExistence type="predicted"/>